<organism evidence="1 2">
    <name type="scientific">Elysia crispata</name>
    <name type="common">lettuce slug</name>
    <dbReference type="NCBI Taxonomy" id="231223"/>
    <lineage>
        <taxon>Eukaryota</taxon>
        <taxon>Metazoa</taxon>
        <taxon>Spiralia</taxon>
        <taxon>Lophotrochozoa</taxon>
        <taxon>Mollusca</taxon>
        <taxon>Gastropoda</taxon>
        <taxon>Heterobranchia</taxon>
        <taxon>Euthyneura</taxon>
        <taxon>Panpulmonata</taxon>
        <taxon>Sacoglossa</taxon>
        <taxon>Placobranchoidea</taxon>
        <taxon>Plakobranchidae</taxon>
        <taxon>Elysia</taxon>
    </lineage>
</organism>
<protein>
    <submittedName>
        <fullName evidence="1">Uncharacterized protein</fullName>
    </submittedName>
</protein>
<sequence length="121" mass="13276">MNRPLNSTTSPSQTRPFNVSPSLKQYTCIDEALCLGADAPSLESTCESSHMRNKAISTCENNSGYVAGIETMAQEPNVCNTPFSVCQRLINPYLDHSLFVDYYCAPASCDFLVANNSVCRH</sequence>
<keyword evidence="2" id="KW-1185">Reference proteome</keyword>
<evidence type="ECO:0000313" key="2">
    <source>
        <dbReference type="Proteomes" id="UP001283361"/>
    </source>
</evidence>
<reference evidence="1" key="1">
    <citation type="journal article" date="2023" name="G3 (Bethesda)">
        <title>A reference genome for the long-term kleptoplast-retaining sea slug Elysia crispata morphotype clarki.</title>
        <authorList>
            <person name="Eastman K.E."/>
            <person name="Pendleton A.L."/>
            <person name="Shaikh M.A."/>
            <person name="Suttiyut T."/>
            <person name="Ogas R."/>
            <person name="Tomko P."/>
            <person name="Gavelis G."/>
            <person name="Widhalm J.R."/>
            <person name="Wisecaver J.H."/>
        </authorList>
    </citation>
    <scope>NUCLEOTIDE SEQUENCE</scope>
    <source>
        <strain evidence="1">ECLA1</strain>
    </source>
</reference>
<gene>
    <name evidence="1" type="ORF">RRG08_029252</name>
</gene>
<name>A0AAE1E093_9GAST</name>
<evidence type="ECO:0000313" key="1">
    <source>
        <dbReference type="EMBL" id="KAK3788805.1"/>
    </source>
</evidence>
<proteinExistence type="predicted"/>
<dbReference type="AlphaFoldDB" id="A0AAE1E093"/>
<comment type="caution">
    <text evidence="1">The sequence shown here is derived from an EMBL/GenBank/DDBJ whole genome shotgun (WGS) entry which is preliminary data.</text>
</comment>
<dbReference type="Proteomes" id="UP001283361">
    <property type="component" value="Unassembled WGS sequence"/>
</dbReference>
<dbReference type="EMBL" id="JAWDGP010001738">
    <property type="protein sequence ID" value="KAK3788805.1"/>
    <property type="molecule type" value="Genomic_DNA"/>
</dbReference>
<accession>A0AAE1E093</accession>